<dbReference type="AlphaFoldDB" id="A3QJP3"/>
<evidence type="ECO:0000313" key="4">
    <source>
        <dbReference type="Proteomes" id="UP000001558"/>
    </source>
</evidence>
<proteinExistence type="predicted"/>
<protein>
    <submittedName>
        <fullName evidence="3">Transposition protein</fullName>
    </submittedName>
</protein>
<dbReference type="OrthoDB" id="470139at2"/>
<reference evidence="3 4" key="1">
    <citation type="submission" date="2007-03" db="EMBL/GenBank/DDBJ databases">
        <title>Complete sequence of Shewanella loihica PV-4.</title>
        <authorList>
            <consortium name="US DOE Joint Genome Institute"/>
            <person name="Copeland A."/>
            <person name="Lucas S."/>
            <person name="Lapidus A."/>
            <person name="Barry K."/>
            <person name="Detter J.C."/>
            <person name="Glavina del Rio T."/>
            <person name="Hammon N."/>
            <person name="Israni S."/>
            <person name="Dalin E."/>
            <person name="Tice H."/>
            <person name="Pitluck S."/>
            <person name="Chain P."/>
            <person name="Malfatti S."/>
            <person name="Shin M."/>
            <person name="Vergez L."/>
            <person name="Schmutz J."/>
            <person name="Larimer F."/>
            <person name="Land M."/>
            <person name="Hauser L."/>
            <person name="Kyrpides N."/>
            <person name="Mikhailova N."/>
            <person name="Romine M.F."/>
            <person name="Serres G."/>
            <person name="Fredrickson J."/>
            <person name="Tiedje J."/>
            <person name="Richardson P."/>
        </authorList>
    </citation>
    <scope>NUCLEOTIDE SEQUENCE [LARGE SCALE GENOMIC DNA]</scope>
    <source>
        <strain evidence="4">ATCC BAA-1088 / PV-4</strain>
    </source>
</reference>
<dbReference type="InterPro" id="IPR032750">
    <property type="entry name" value="TnsD_C"/>
</dbReference>
<feature type="domain" description="TniQ" evidence="1">
    <location>
        <begin position="4"/>
        <end position="159"/>
    </location>
</feature>
<evidence type="ECO:0000259" key="2">
    <source>
        <dbReference type="Pfam" id="PF15978"/>
    </source>
</evidence>
<sequence length="514" mass="61211">MLGFPVPYPEELIYSVVARARTHSGITSPKQLLDEIFENRKVTATVDLPSHLTAISNQYPESLSLTAHSLMYNHTLFPLYAPFIDEQRRQNCMNWMALQSNGRAHLALGINASVVKRSQFLRYCPQCFNEQVQRHGERFWERMWQLPYANWCVKHSTPLYAFSIVPHHEHRHLFYAADVTTEDRLLGEYEIESLRIGQFATQLMQIKPQESPTYFQWDCFYHELLVDAGCKYGKKVKHDEVLQRIRSLWREEWLSYVKLTLTQSDTCWARTILRKHRKSFSFIQHFIIQSCLLSKDIPLSEVLEKVRSYPKYKRISQVIHYINQKDKSNRERWFWLLKELGCKQARLCGSQDLYMWLYRHDYEWLMRINKRYQRTITYEDKRVNWQQRDRALVRGLFRLLHGFDEVLDAPRLSSTYLLSQLGLGTLSAKQYRKLPLTAAFLSKYSESIYQYQIRRLTRQYIDLLQRHIKIERWKLLRCAGLSEERLQPLTQSFLSGILEGKWTTTDLSTSPKMP</sequence>
<dbReference type="Pfam" id="PF15978">
    <property type="entry name" value="TnsD"/>
    <property type="match status" value="2"/>
</dbReference>
<evidence type="ECO:0000313" key="3">
    <source>
        <dbReference type="EMBL" id="ABO25691.1"/>
    </source>
</evidence>
<dbReference type="Pfam" id="PF06527">
    <property type="entry name" value="TniQ"/>
    <property type="match status" value="1"/>
</dbReference>
<dbReference type="STRING" id="323850.Shew_3825"/>
<gene>
    <name evidence="3" type="ordered locus">Shew_3825</name>
</gene>
<accession>A3QJP3</accession>
<dbReference type="EMBL" id="CP000606">
    <property type="protein sequence ID" value="ABO25691.1"/>
    <property type="molecule type" value="Genomic_DNA"/>
</dbReference>
<dbReference type="KEGG" id="slo:Shew_3825"/>
<dbReference type="eggNOG" id="COG3677">
    <property type="taxonomic scope" value="Bacteria"/>
</dbReference>
<organism evidence="3 4">
    <name type="scientific">Shewanella loihica (strain ATCC BAA-1088 / PV-4)</name>
    <dbReference type="NCBI Taxonomy" id="323850"/>
    <lineage>
        <taxon>Bacteria</taxon>
        <taxon>Pseudomonadati</taxon>
        <taxon>Pseudomonadota</taxon>
        <taxon>Gammaproteobacteria</taxon>
        <taxon>Alteromonadales</taxon>
        <taxon>Shewanellaceae</taxon>
        <taxon>Shewanella</taxon>
    </lineage>
</organism>
<dbReference type="RefSeq" id="WP_011867619.1">
    <property type="nucleotide sequence ID" value="NC_009092.1"/>
</dbReference>
<feature type="domain" description="Transposon Tn7 transposition protein TnsD C-terminal" evidence="2">
    <location>
        <begin position="200"/>
        <end position="292"/>
    </location>
</feature>
<evidence type="ECO:0000259" key="1">
    <source>
        <dbReference type="Pfam" id="PF06527"/>
    </source>
</evidence>
<keyword evidence="4" id="KW-1185">Reference proteome</keyword>
<name>A3QJP3_SHELP</name>
<dbReference type="HOGENOM" id="CLU_033785_1_0_6"/>
<feature type="domain" description="Transposon Tn7 transposition protein TnsD C-terminal" evidence="2">
    <location>
        <begin position="324"/>
        <end position="441"/>
    </location>
</feature>
<dbReference type="InterPro" id="IPR009492">
    <property type="entry name" value="TniQ"/>
</dbReference>
<dbReference type="Proteomes" id="UP000001558">
    <property type="component" value="Chromosome"/>
</dbReference>